<dbReference type="AlphaFoldDB" id="A0ABD4XF70"/>
<dbReference type="EMBL" id="JARCJK010000012">
    <property type="protein sequence ID" value="MDE4167707.1"/>
    <property type="molecule type" value="Genomic_DNA"/>
</dbReference>
<accession>A0ABD4XF70</accession>
<evidence type="ECO:0000313" key="2">
    <source>
        <dbReference type="Proteomes" id="UP001218364"/>
    </source>
</evidence>
<evidence type="ECO:0000313" key="1">
    <source>
        <dbReference type="EMBL" id="MDE4167707.1"/>
    </source>
</evidence>
<protein>
    <submittedName>
        <fullName evidence="1">Uncharacterized protein</fullName>
    </submittedName>
</protein>
<dbReference type="RefSeq" id="WP_274838468.1">
    <property type="nucleotide sequence ID" value="NZ_JARCJE010000009.1"/>
</dbReference>
<gene>
    <name evidence="1" type="ORF">PXK24_18590</name>
</gene>
<name>A0ABD4XF70_9RHOB</name>
<dbReference type="Proteomes" id="UP001218364">
    <property type="component" value="Unassembled WGS sequence"/>
</dbReference>
<sequence length="63" mass="6771">MNFKTTLTAMCLDGVMASGAHAENKALFLGTMAVPGTTVEKESHLQGAQCRPRRAFCQTLART</sequence>
<proteinExistence type="predicted"/>
<organism evidence="1 2">
    <name type="scientific">Phaeobacter gallaeciensis</name>
    <dbReference type="NCBI Taxonomy" id="60890"/>
    <lineage>
        <taxon>Bacteria</taxon>
        <taxon>Pseudomonadati</taxon>
        <taxon>Pseudomonadota</taxon>
        <taxon>Alphaproteobacteria</taxon>
        <taxon>Rhodobacterales</taxon>
        <taxon>Roseobacteraceae</taxon>
        <taxon>Phaeobacter</taxon>
    </lineage>
</organism>
<reference evidence="1 2" key="1">
    <citation type="submission" date="2023-02" db="EMBL/GenBank/DDBJ databases">
        <title>Population genomics of bacteria associated with diatom.</title>
        <authorList>
            <person name="Xie J."/>
            <person name="Wang H."/>
        </authorList>
    </citation>
    <scope>NUCLEOTIDE SEQUENCE [LARGE SCALE GENOMIC DNA]</scope>
    <source>
        <strain evidence="1 2">PT47_8</strain>
    </source>
</reference>
<comment type="caution">
    <text evidence="1">The sequence shown here is derived from an EMBL/GenBank/DDBJ whole genome shotgun (WGS) entry which is preliminary data.</text>
</comment>